<organism evidence="2 3">
    <name type="scientific">Streptomyces harbinensis</name>
    <dbReference type="NCBI Taxonomy" id="1176198"/>
    <lineage>
        <taxon>Bacteria</taxon>
        <taxon>Bacillati</taxon>
        <taxon>Actinomycetota</taxon>
        <taxon>Actinomycetes</taxon>
        <taxon>Kitasatosporales</taxon>
        <taxon>Streptomycetaceae</taxon>
        <taxon>Streptomyces</taxon>
    </lineage>
</organism>
<evidence type="ECO:0000313" key="3">
    <source>
        <dbReference type="Proteomes" id="UP000198873"/>
    </source>
</evidence>
<gene>
    <name evidence="2" type="ORF">SAMN05444716_104607</name>
</gene>
<dbReference type="EMBL" id="FPAB01000004">
    <property type="protein sequence ID" value="SFS87833.1"/>
    <property type="molecule type" value="Genomic_DNA"/>
</dbReference>
<protein>
    <submittedName>
        <fullName evidence="2">Uncharacterized protein</fullName>
    </submittedName>
</protein>
<evidence type="ECO:0000256" key="1">
    <source>
        <dbReference type="SAM" id="MobiDB-lite"/>
    </source>
</evidence>
<feature type="region of interest" description="Disordered" evidence="1">
    <location>
        <begin position="40"/>
        <end position="68"/>
    </location>
</feature>
<evidence type="ECO:0000313" key="2">
    <source>
        <dbReference type="EMBL" id="SFS87833.1"/>
    </source>
</evidence>
<name>A0A1I6TF68_9ACTN</name>
<dbReference type="RefSeq" id="WP_019436225.1">
    <property type="nucleotide sequence ID" value="NZ_CP054938.1"/>
</dbReference>
<proteinExistence type="predicted"/>
<dbReference type="Proteomes" id="UP000198873">
    <property type="component" value="Unassembled WGS sequence"/>
</dbReference>
<sequence>MVDPLSLAAITAAVSAAAGALGTEAGTRSWAVLTRLGRRALGRADDPEPEPDAEPGPEPGGRPDDTAVSQLAAVVYARAVQDAAFAAELRAWMRESEAARGAGGGVTVTNVVKGNARVENLIQANEVTWHSGR</sequence>
<dbReference type="AlphaFoldDB" id="A0A1I6TF68"/>
<accession>A0A1I6TF68</accession>
<reference evidence="3" key="1">
    <citation type="submission" date="2016-10" db="EMBL/GenBank/DDBJ databases">
        <authorList>
            <person name="Varghese N."/>
            <person name="Submissions S."/>
        </authorList>
    </citation>
    <scope>NUCLEOTIDE SEQUENCE [LARGE SCALE GENOMIC DNA]</scope>
    <source>
        <strain evidence="3">CGMCC 4.7047</strain>
    </source>
</reference>
<keyword evidence="3" id="KW-1185">Reference proteome</keyword>
<dbReference type="STRING" id="1176198.SAMN05444716_104607"/>